<feature type="domain" description="Alanine racemase C-terminal" evidence="12">
    <location>
        <begin position="285"/>
        <end position="413"/>
    </location>
</feature>
<dbReference type="STRING" id="34060.B0181_06220"/>
<dbReference type="Gene3D" id="2.40.37.10">
    <property type="entry name" value="Lyase, Ornithine Decarboxylase, Chain A, domain 1"/>
    <property type="match status" value="1"/>
</dbReference>
<dbReference type="PANTHER" id="PTHR30511:SF0">
    <property type="entry name" value="ALANINE RACEMASE, CATABOLIC-RELATED"/>
    <property type="match status" value="1"/>
</dbReference>
<dbReference type="GO" id="GO:0005829">
    <property type="term" value="C:cytosol"/>
    <property type="evidence" value="ECO:0007669"/>
    <property type="project" value="TreeGrafter"/>
</dbReference>
<comment type="catalytic activity">
    <reaction evidence="9">
        <text>an L-alpha-amino acid = a D-alpha-amino acid</text>
        <dbReference type="Rhea" id="RHEA:18317"/>
        <dbReference type="ChEBI" id="CHEBI:59869"/>
        <dbReference type="ChEBI" id="CHEBI:59871"/>
        <dbReference type="EC" id="5.1.1.10"/>
    </reaction>
</comment>
<feature type="binding site" evidence="9 11">
    <location>
        <position position="354"/>
    </location>
    <ligand>
        <name>substrate</name>
    </ligand>
</feature>
<sequence precursor="true">MKFAQFSPVATLKPTLLAAAIALASTATAAPPLQTFGNYDISQAKSANAWLEVDVSAFENNVGRLMRELDGKSKVCVIMKADAYGNGIDLLMPSVIKLGVPCIGIASNEEARVARAHGYQGVIARVRAASIDEIEAALPYQMEELIGNLNHAKALDALAAKHGQKIKYHLSLNAGGMDRNGLDLADGRGKGDALQIVALPNLELTGIMTHFAVEDEDFVRTALALFNEQSSWLIDTAKLDRSKLTLHAANSFATIAVPESHLDMVRPGGLVYGDTIDAKPAYEPVMSFKSRVAAVHFYKAGTKVGYDGTHTLTRDSYLANLPFGYSDGYRRAFTNKGVVLIRGHRAPVLGKTSMNTTMVDVTDFPDVVAGDEVVIYGKQGAGEITQAEIEDINDALLADLYTIWGNSNPKIKKP</sequence>
<keyword evidence="6 9" id="KW-1015">Disulfide bond</keyword>
<accession>A0A1T0A1B2</accession>
<evidence type="ECO:0000313" key="14">
    <source>
        <dbReference type="EMBL" id="STZ10246.1"/>
    </source>
</evidence>
<feature type="chain" id="PRO_5034874223" description="Broad specificity amino-acid racemase" evidence="9">
    <location>
        <begin position="30"/>
        <end position="414"/>
    </location>
</feature>
<name>A0A1T0A1B2_9GAMM</name>
<dbReference type="Pfam" id="PF01168">
    <property type="entry name" value="Ala_racemase_N"/>
    <property type="match status" value="1"/>
</dbReference>
<dbReference type="GO" id="GO:0030632">
    <property type="term" value="P:D-alanine biosynthetic process"/>
    <property type="evidence" value="ECO:0007669"/>
    <property type="project" value="TreeGrafter"/>
</dbReference>
<dbReference type="OrthoDB" id="9813814at2"/>
<dbReference type="CDD" id="cd06826">
    <property type="entry name" value="PLPDE_III_AR2"/>
    <property type="match status" value="1"/>
</dbReference>
<evidence type="ECO:0000256" key="1">
    <source>
        <dbReference type="ARBA" id="ARBA00001933"/>
    </source>
</evidence>
<dbReference type="SMART" id="SM01005">
    <property type="entry name" value="Ala_racemase_C"/>
    <property type="match status" value="1"/>
</dbReference>
<dbReference type="Gene3D" id="3.20.20.10">
    <property type="entry name" value="Alanine racemase"/>
    <property type="match status" value="1"/>
</dbReference>
<feature type="modified residue" description="N6-(pyridoxal phosphate)lysine" evidence="9 10">
    <location>
        <position position="80"/>
    </location>
</feature>
<dbReference type="HAMAP" id="MF_02212">
    <property type="entry name" value="Bsr_racemase"/>
    <property type="match status" value="1"/>
</dbReference>
<dbReference type="GO" id="GO:0042597">
    <property type="term" value="C:periplasmic space"/>
    <property type="evidence" value="ECO:0007669"/>
    <property type="project" value="UniProtKB-SubCell"/>
</dbReference>
<dbReference type="Pfam" id="PF00842">
    <property type="entry name" value="Ala_racemase_C"/>
    <property type="match status" value="1"/>
</dbReference>
<proteinExistence type="inferred from homology"/>
<evidence type="ECO:0000313" key="15">
    <source>
        <dbReference type="Proteomes" id="UP000190435"/>
    </source>
</evidence>
<dbReference type="SUPFAM" id="SSF50621">
    <property type="entry name" value="Alanine racemase C-terminal domain-like"/>
    <property type="match status" value="1"/>
</dbReference>
<gene>
    <name evidence="14" type="primary">alr</name>
    <name evidence="13" type="ORF">B0181_06220</name>
    <name evidence="14" type="ORF">NCTC10293_00576</name>
</gene>
<comment type="similarity">
    <text evidence="8 9">Belongs to the alanine racemase family. Bsr subfamily.</text>
</comment>
<evidence type="ECO:0000256" key="4">
    <source>
        <dbReference type="ARBA" id="ARBA00022764"/>
    </source>
</evidence>
<evidence type="ECO:0000256" key="9">
    <source>
        <dbReference type="HAMAP-Rule" id="MF_02212"/>
    </source>
</evidence>
<evidence type="ECO:0000313" key="13">
    <source>
        <dbReference type="EMBL" id="OOR89566.1"/>
    </source>
</evidence>
<dbReference type="InterPro" id="IPR020622">
    <property type="entry name" value="Ala_racemase_pyridoxalP-BS"/>
</dbReference>
<evidence type="ECO:0000256" key="11">
    <source>
        <dbReference type="PIRSR" id="PIRSR600821-52"/>
    </source>
</evidence>
<dbReference type="NCBIfam" id="TIGR00492">
    <property type="entry name" value="alr"/>
    <property type="match status" value="1"/>
</dbReference>
<feature type="active site" description="Proton acceptor" evidence="9">
    <location>
        <position position="306"/>
    </location>
</feature>
<dbReference type="InterPro" id="IPR029066">
    <property type="entry name" value="PLP-binding_barrel"/>
</dbReference>
<evidence type="ECO:0000256" key="8">
    <source>
        <dbReference type="ARBA" id="ARBA00023456"/>
    </source>
</evidence>
<dbReference type="EC" id="5.1.1.10" evidence="9"/>
<reference evidence="14 16" key="2">
    <citation type="submission" date="2018-06" db="EMBL/GenBank/DDBJ databases">
        <authorList>
            <consortium name="Pathogen Informatics"/>
            <person name="Doyle S."/>
        </authorList>
    </citation>
    <scope>NUCLEOTIDE SEQUENCE [LARGE SCALE GENOMIC DNA]</scope>
    <source>
        <strain evidence="14 16">NCTC10293</strain>
    </source>
</reference>
<feature type="binding site" evidence="9 11">
    <location>
        <position position="179"/>
    </location>
    <ligand>
        <name>substrate</name>
    </ligand>
</feature>
<dbReference type="InterPro" id="IPR000821">
    <property type="entry name" value="Ala_racemase"/>
</dbReference>
<dbReference type="AlphaFoldDB" id="A0A1T0A1B2"/>
<reference evidence="13 15" key="1">
    <citation type="submission" date="2017-02" db="EMBL/GenBank/DDBJ databases">
        <title>Draft genome sequence of Moraxella caviae CCUG 355 type strain.</title>
        <authorList>
            <person name="Engstrom-Jakobsson H."/>
            <person name="Salva-Serra F."/>
            <person name="Thorell K."/>
            <person name="Gonzales-Siles L."/>
            <person name="Karlsson R."/>
            <person name="Boulund F."/>
            <person name="Engstrand L."/>
            <person name="Moore E."/>
        </authorList>
    </citation>
    <scope>NUCLEOTIDE SEQUENCE [LARGE SCALE GENOMIC DNA]</scope>
    <source>
        <strain evidence="13 15">CCUG 355</strain>
    </source>
</reference>
<dbReference type="PANTHER" id="PTHR30511">
    <property type="entry name" value="ALANINE RACEMASE"/>
    <property type="match status" value="1"/>
</dbReference>
<protein>
    <recommendedName>
        <fullName evidence="9">Broad specificity amino-acid racemase</fullName>
        <ecNumber evidence="9">5.1.1.10</ecNumber>
    </recommendedName>
</protein>
<evidence type="ECO:0000256" key="3">
    <source>
        <dbReference type="ARBA" id="ARBA00022729"/>
    </source>
</evidence>
<comment type="cofactor">
    <cofactor evidence="1 9 10">
        <name>pyridoxal 5'-phosphate</name>
        <dbReference type="ChEBI" id="CHEBI:597326"/>
    </cofactor>
</comment>
<dbReference type="RefSeq" id="WP_078276645.1">
    <property type="nucleotide sequence ID" value="NZ_MUXU01000038.1"/>
</dbReference>
<dbReference type="InterPro" id="IPR001608">
    <property type="entry name" value="Ala_racemase_N"/>
</dbReference>
<evidence type="ECO:0000259" key="12">
    <source>
        <dbReference type="SMART" id="SM01005"/>
    </source>
</evidence>
<dbReference type="InterPro" id="IPR043698">
    <property type="entry name" value="Racemase_Bsr/Lyr"/>
</dbReference>
<dbReference type="GO" id="GO:0008784">
    <property type="term" value="F:alanine racemase activity"/>
    <property type="evidence" value="ECO:0007669"/>
    <property type="project" value="InterPro"/>
</dbReference>
<dbReference type="NCBIfam" id="NF009879">
    <property type="entry name" value="PRK13340.1-4"/>
    <property type="match status" value="1"/>
</dbReference>
<keyword evidence="15" id="KW-1185">Reference proteome</keyword>
<evidence type="ECO:0000256" key="2">
    <source>
        <dbReference type="ARBA" id="ARBA00004418"/>
    </source>
</evidence>
<organism evidence="13 15">
    <name type="scientific">Moraxella caviae</name>
    <dbReference type="NCBI Taxonomy" id="34060"/>
    <lineage>
        <taxon>Bacteria</taxon>
        <taxon>Pseudomonadati</taxon>
        <taxon>Pseudomonadota</taxon>
        <taxon>Gammaproteobacteria</taxon>
        <taxon>Moraxellales</taxon>
        <taxon>Moraxellaceae</taxon>
        <taxon>Moraxella</taxon>
    </lineage>
</organism>
<evidence type="ECO:0000313" key="16">
    <source>
        <dbReference type="Proteomes" id="UP000255279"/>
    </source>
</evidence>
<dbReference type="Proteomes" id="UP000255279">
    <property type="component" value="Unassembled WGS sequence"/>
</dbReference>
<evidence type="ECO:0000256" key="6">
    <source>
        <dbReference type="ARBA" id="ARBA00023157"/>
    </source>
</evidence>
<keyword evidence="4 9" id="KW-0574">Periplasm</keyword>
<dbReference type="GO" id="GO:0030170">
    <property type="term" value="F:pyridoxal phosphate binding"/>
    <property type="evidence" value="ECO:0007669"/>
    <property type="project" value="UniProtKB-UniRule"/>
</dbReference>
<dbReference type="PRINTS" id="PR00992">
    <property type="entry name" value="ALARACEMASE"/>
</dbReference>
<keyword evidence="5 9" id="KW-0663">Pyridoxal phosphate</keyword>
<dbReference type="InterPro" id="IPR009006">
    <property type="entry name" value="Ala_racemase/Decarboxylase_C"/>
</dbReference>
<feature type="signal peptide" evidence="9">
    <location>
        <begin position="1"/>
        <end position="29"/>
    </location>
</feature>
<comment type="catalytic activity">
    <reaction evidence="9">
        <text>L-arginine = D-arginine</text>
        <dbReference type="Rhea" id="RHEA:18069"/>
        <dbReference type="ChEBI" id="CHEBI:32682"/>
        <dbReference type="ChEBI" id="CHEBI:32689"/>
    </reaction>
</comment>
<evidence type="ECO:0000256" key="10">
    <source>
        <dbReference type="PIRSR" id="PIRSR600821-50"/>
    </source>
</evidence>
<comment type="subcellular location">
    <subcellularLocation>
        <location evidence="2 9">Periplasm</location>
    </subcellularLocation>
</comment>
<dbReference type="InterPro" id="IPR011079">
    <property type="entry name" value="Ala_racemase_C"/>
</dbReference>
<dbReference type="SUPFAM" id="SSF51419">
    <property type="entry name" value="PLP-binding barrel"/>
    <property type="match status" value="1"/>
</dbReference>
<dbReference type="PROSITE" id="PS00395">
    <property type="entry name" value="ALANINE_RACEMASE"/>
    <property type="match status" value="1"/>
</dbReference>
<keyword evidence="7 9" id="KW-0413">Isomerase</keyword>
<comment type="catalytic activity">
    <reaction evidence="9">
        <text>L-lysine = D-lysine</text>
        <dbReference type="Rhea" id="RHEA:22864"/>
        <dbReference type="ChEBI" id="CHEBI:32551"/>
        <dbReference type="ChEBI" id="CHEBI:32557"/>
    </reaction>
</comment>
<dbReference type="Proteomes" id="UP000190435">
    <property type="component" value="Unassembled WGS sequence"/>
</dbReference>
<dbReference type="EMBL" id="UGQE01000001">
    <property type="protein sequence ID" value="STZ10246.1"/>
    <property type="molecule type" value="Genomic_DNA"/>
</dbReference>
<comment type="function">
    <text evidence="9">Amino-acid racemase able to utilize a broad range of substrates.</text>
</comment>
<feature type="active site" description="Proton acceptor" evidence="9">
    <location>
        <position position="80"/>
    </location>
</feature>
<evidence type="ECO:0000256" key="5">
    <source>
        <dbReference type="ARBA" id="ARBA00022898"/>
    </source>
</evidence>
<evidence type="ECO:0000256" key="7">
    <source>
        <dbReference type="ARBA" id="ARBA00023235"/>
    </source>
</evidence>
<dbReference type="EMBL" id="MUXU01000038">
    <property type="protein sequence ID" value="OOR89566.1"/>
    <property type="molecule type" value="Genomic_DNA"/>
</dbReference>
<keyword evidence="3 9" id="KW-0732">Signal</keyword>
<feature type="disulfide bond" evidence="9">
    <location>
        <begin position="76"/>
        <end position="102"/>
    </location>
</feature>